<sequence>MAVGNRKQQNASLNGSDRGPLPGLSEGPTAVSWSATGDRTYDGGVTPDDPTGVAMVQVRVFGIALDNEGEHIILLKPVAEAPAVGNLLPIAVGEQEATSTLIALSGETPPRPQSHDLMKTLLDTVGAHVERVDVTRIEQGTFYAEITLGIAAGSLVLDARPSDSIALALRAEAPIFVADDVLEEEGIPAALVESARTEEEEPDGEQTLDEFKEFIEHVDPEDFQG</sequence>
<evidence type="ECO:0000313" key="3">
    <source>
        <dbReference type="EMBL" id="GAA3882701.1"/>
    </source>
</evidence>
<dbReference type="PROSITE" id="PS51658">
    <property type="entry name" value="BFN"/>
    <property type="match status" value="1"/>
</dbReference>
<dbReference type="PANTHER" id="PTHR15160:SF1">
    <property type="entry name" value="VON HIPPEL-LINDAU DISEASE TUMOR SUPPRESSOR"/>
    <property type="match status" value="1"/>
</dbReference>
<feature type="compositionally biased region" description="Polar residues" evidence="1">
    <location>
        <begin position="1"/>
        <end position="15"/>
    </location>
</feature>
<dbReference type="EMBL" id="BAABCN010000007">
    <property type="protein sequence ID" value="GAA3882701.1"/>
    <property type="molecule type" value="Genomic_DNA"/>
</dbReference>
<evidence type="ECO:0000313" key="4">
    <source>
        <dbReference type="Proteomes" id="UP001501803"/>
    </source>
</evidence>
<keyword evidence="4" id="KW-1185">Reference proteome</keyword>
<gene>
    <name evidence="3" type="ORF">GCM10022381_26200</name>
</gene>
<dbReference type="PANTHER" id="PTHR15160">
    <property type="entry name" value="VON HIPPEL-LINDAU PROTEIN"/>
    <property type="match status" value="1"/>
</dbReference>
<evidence type="ECO:0000259" key="2">
    <source>
        <dbReference type="PROSITE" id="PS51658"/>
    </source>
</evidence>
<reference evidence="4" key="1">
    <citation type="journal article" date="2019" name="Int. J. Syst. Evol. Microbiol.">
        <title>The Global Catalogue of Microorganisms (GCM) 10K type strain sequencing project: providing services to taxonomists for standard genome sequencing and annotation.</title>
        <authorList>
            <consortium name="The Broad Institute Genomics Platform"/>
            <consortium name="The Broad Institute Genome Sequencing Center for Infectious Disease"/>
            <person name="Wu L."/>
            <person name="Ma J."/>
        </authorList>
    </citation>
    <scope>NUCLEOTIDE SEQUENCE [LARGE SCALE GENOMIC DNA]</scope>
    <source>
        <strain evidence="4">JCM 17021</strain>
    </source>
</reference>
<dbReference type="Gene3D" id="3.10.690.10">
    <property type="entry name" value="Bifunctional nuclease domain"/>
    <property type="match status" value="1"/>
</dbReference>
<dbReference type="InterPro" id="IPR003729">
    <property type="entry name" value="Bi_nuclease_dom"/>
</dbReference>
<dbReference type="InterPro" id="IPR036104">
    <property type="entry name" value="BFN_sf"/>
</dbReference>
<organism evidence="3 4">
    <name type="scientific">Leifsonia kafniensis</name>
    <dbReference type="NCBI Taxonomy" id="475957"/>
    <lineage>
        <taxon>Bacteria</taxon>
        <taxon>Bacillati</taxon>
        <taxon>Actinomycetota</taxon>
        <taxon>Actinomycetes</taxon>
        <taxon>Micrococcales</taxon>
        <taxon>Microbacteriaceae</taxon>
        <taxon>Leifsonia</taxon>
    </lineage>
</organism>
<proteinExistence type="predicted"/>
<evidence type="ECO:0000256" key="1">
    <source>
        <dbReference type="SAM" id="MobiDB-lite"/>
    </source>
</evidence>
<comment type="caution">
    <text evidence="3">The sequence shown here is derived from an EMBL/GenBank/DDBJ whole genome shotgun (WGS) entry which is preliminary data.</text>
</comment>
<protein>
    <submittedName>
        <fullName evidence="3">Bifunctional nuclease family protein</fullName>
    </submittedName>
</protein>
<dbReference type="Pfam" id="PF02577">
    <property type="entry name" value="BFN_dom"/>
    <property type="match status" value="1"/>
</dbReference>
<name>A0ABP7KNT6_9MICO</name>
<dbReference type="Proteomes" id="UP001501803">
    <property type="component" value="Unassembled WGS sequence"/>
</dbReference>
<feature type="region of interest" description="Disordered" evidence="1">
    <location>
        <begin position="1"/>
        <end position="48"/>
    </location>
</feature>
<dbReference type="SUPFAM" id="SSF103256">
    <property type="entry name" value="Hypothetical protein TM0160"/>
    <property type="match status" value="1"/>
</dbReference>
<accession>A0ABP7KNT6</accession>
<feature type="domain" description="BFN" evidence="2">
    <location>
        <begin position="55"/>
        <end position="189"/>
    </location>
</feature>